<dbReference type="GO" id="GO:0016887">
    <property type="term" value="F:ATP hydrolysis activity"/>
    <property type="evidence" value="ECO:0007669"/>
    <property type="project" value="UniProtKB-UniRule"/>
</dbReference>
<evidence type="ECO:0000256" key="4">
    <source>
        <dbReference type="ARBA" id="ARBA00022741"/>
    </source>
</evidence>
<gene>
    <name evidence="8" type="ORF">EDEG_02707</name>
</gene>
<dbReference type="VEuPathDB" id="MicrosporidiaDB:EDEG_02707"/>
<proteinExistence type="inferred from homology"/>
<feature type="region of interest" description="NMPbind" evidence="7">
    <location>
        <begin position="30"/>
        <end position="53"/>
    </location>
</feature>
<dbReference type="SUPFAM" id="SSF52540">
    <property type="entry name" value="P-loop containing nucleoside triphosphate hydrolases"/>
    <property type="match status" value="1"/>
</dbReference>
<reference evidence="8 9" key="1">
    <citation type="submission" date="2011-08" db="EMBL/GenBank/DDBJ databases">
        <authorList>
            <person name="Liu Z.J."/>
            <person name="Shi F.L."/>
            <person name="Lu J.Q."/>
            <person name="Li M."/>
            <person name="Wang Z.L."/>
        </authorList>
    </citation>
    <scope>NUCLEOTIDE SEQUENCE [LARGE SCALE GENOMIC DNA]</scope>
    <source>
        <strain evidence="8 9">USNM 41457</strain>
    </source>
</reference>
<comment type="caution">
    <text evidence="7">Lacks conserved residue(s) required for the propagation of feature annotation.</text>
</comment>
<comment type="catalytic activity">
    <reaction evidence="7">
        <text>AMP + ATP = 2 ADP</text>
        <dbReference type="Rhea" id="RHEA:12973"/>
        <dbReference type="ChEBI" id="CHEBI:30616"/>
        <dbReference type="ChEBI" id="CHEBI:456215"/>
        <dbReference type="ChEBI" id="CHEBI:456216"/>
        <dbReference type="EC" id="2.7.4.3"/>
    </reaction>
</comment>
<keyword evidence="1 7" id="KW-0690">Ribosome biogenesis</keyword>
<dbReference type="GO" id="GO:0006364">
    <property type="term" value="P:rRNA processing"/>
    <property type="evidence" value="ECO:0007669"/>
    <property type="project" value="UniProtKB-KW"/>
</dbReference>
<feature type="binding site" evidence="7">
    <location>
        <position position="14"/>
    </location>
    <ligand>
        <name>ATP</name>
        <dbReference type="ChEBI" id="CHEBI:30616"/>
    </ligand>
</feature>
<feature type="binding site" evidence="7">
    <location>
        <position position="13"/>
    </location>
    <ligand>
        <name>ATP</name>
        <dbReference type="ChEBI" id="CHEBI:30616"/>
    </ligand>
</feature>
<feature type="region of interest" description="LID" evidence="7">
    <location>
        <begin position="106"/>
        <end position="116"/>
    </location>
</feature>
<evidence type="ECO:0000256" key="7">
    <source>
        <dbReference type="HAMAP-Rule" id="MF_03173"/>
    </source>
</evidence>
<comment type="function">
    <text evidence="7">Broad-specificity nucleoside monophosphate (NMP) kinase that catalyzes the reversible transfer of the terminal phosphate group between nucleoside triphosphates and monophosphates. Has also ATPase activity. Involved in the late cytoplasmic maturation steps of the 40S ribosomal particles, specifically 18S rRNA maturation. While NMP activity is not required for ribosome maturation, ATPase activity is. Associates transiently with small ribosomal subunit protein uS11. ATP hydrolysis breaks the interaction with uS11. May temporarily remove uS11 from the ribosome to enable a conformational change of the ribosomal RNA that is needed for the final maturation step of the small ribosomal subunit. Its NMP activity may have a role in nuclear energy homeostasis.</text>
</comment>
<dbReference type="HOGENOM" id="CLU_079096_3_1_1"/>
<dbReference type="OMA" id="QTGGMII"/>
<evidence type="ECO:0000256" key="3">
    <source>
        <dbReference type="ARBA" id="ARBA00022679"/>
    </source>
</evidence>
<dbReference type="PANTHER" id="PTHR12595">
    <property type="entry name" value="POS9-ACTIVATING FACTOR FAP7-RELATED"/>
    <property type="match status" value="1"/>
</dbReference>
<keyword evidence="7" id="KW-0539">Nucleus</keyword>
<evidence type="ECO:0000256" key="2">
    <source>
        <dbReference type="ARBA" id="ARBA00022552"/>
    </source>
</evidence>
<dbReference type="AlphaFoldDB" id="J8ZT82"/>
<sequence length="174" mass="20382">MKILITGTPGVGKTTLSKRINLKLNLKHLDISEYIKNNQLYDSYNDDFDTFDFSVSKVRKHLRKHLKDQNDYIIDTHTPEIAEKIKFDIIFVLKCPLKTLKQRLLDRGYSDQKIQANIDCEVFDEIYHECEEFFCDENIICLGNHINEGSLDDNLNLAIHEIEKIKKIPQIKDI</sequence>
<keyword evidence="7" id="KW-0963">Cytoplasm</keyword>
<comment type="subcellular location">
    <subcellularLocation>
        <location evidence="7">Cytoplasm</location>
    </subcellularLocation>
    <subcellularLocation>
        <location evidence="7">Nucleus</location>
    </subcellularLocation>
</comment>
<evidence type="ECO:0000256" key="6">
    <source>
        <dbReference type="ARBA" id="ARBA00022840"/>
    </source>
</evidence>
<comment type="caution">
    <text evidence="8">The sequence shown here is derived from an EMBL/GenBank/DDBJ whole genome shotgun (WGS) entry which is preliminary data.</text>
</comment>
<dbReference type="OrthoDB" id="10251185at2759"/>
<dbReference type="STRING" id="1003232.J8ZT82"/>
<dbReference type="Proteomes" id="UP000003163">
    <property type="component" value="Unassembled WGS sequence"/>
</dbReference>
<accession>J8ZT82</accession>
<dbReference type="GO" id="GO:0005737">
    <property type="term" value="C:cytoplasm"/>
    <property type="evidence" value="ECO:0007669"/>
    <property type="project" value="UniProtKB-SubCell"/>
</dbReference>
<reference evidence="9" key="2">
    <citation type="submission" date="2015-07" db="EMBL/GenBank/DDBJ databases">
        <title>Contrasting host-pathogen interactions and genome evolution in two generalist and specialist microsporidian pathogens of mosquitoes.</title>
        <authorList>
            <consortium name="The Broad Institute Genomics Platform"/>
            <consortium name="The Broad Institute Genome Sequencing Center for Infectious Disease"/>
            <person name="Cuomo C.A."/>
            <person name="Sanscrainte N.D."/>
            <person name="Goldberg J.M."/>
            <person name="Heiman D."/>
            <person name="Young S."/>
            <person name="Zeng Q."/>
            <person name="Becnel J.J."/>
            <person name="Birren B.W."/>
        </authorList>
    </citation>
    <scope>NUCLEOTIDE SEQUENCE [LARGE SCALE GENOMIC DNA]</scope>
    <source>
        <strain evidence="9">USNM 41457</strain>
    </source>
</reference>
<dbReference type="InterPro" id="IPR027417">
    <property type="entry name" value="P-loop_NTPase"/>
</dbReference>
<comment type="subunit">
    <text evidence="7">Interacts with small ribosomal subunit protein uS11. Not a structural component of 43S pre-ribosomes, but transiently interacts with them by binding to uS11.</text>
</comment>
<dbReference type="EMBL" id="AFBI03000052">
    <property type="protein sequence ID" value="EJW02883.1"/>
    <property type="molecule type" value="Genomic_DNA"/>
</dbReference>
<organism evidence="8 9">
    <name type="scientific">Edhazardia aedis (strain USNM 41457)</name>
    <name type="common">Microsporidian parasite</name>
    <dbReference type="NCBI Taxonomy" id="1003232"/>
    <lineage>
        <taxon>Eukaryota</taxon>
        <taxon>Fungi</taxon>
        <taxon>Fungi incertae sedis</taxon>
        <taxon>Microsporidia</taxon>
        <taxon>Edhazardia</taxon>
    </lineage>
</organism>
<keyword evidence="6 7" id="KW-0067">ATP-binding</keyword>
<feature type="binding site" evidence="7">
    <location>
        <position position="10"/>
    </location>
    <ligand>
        <name>ATP</name>
        <dbReference type="ChEBI" id="CHEBI:30616"/>
    </ligand>
</feature>
<dbReference type="PANTHER" id="PTHR12595:SF0">
    <property type="entry name" value="ADENYLATE KINASE ISOENZYME 6"/>
    <property type="match status" value="1"/>
</dbReference>
<keyword evidence="4 7" id="KW-0547">Nucleotide-binding</keyword>
<dbReference type="Gene3D" id="3.40.50.300">
    <property type="entry name" value="P-loop containing nucleotide triphosphate hydrolases"/>
    <property type="match status" value="1"/>
</dbReference>
<comment type="catalytic activity">
    <reaction evidence="7">
        <text>ATP + H2O = ADP + phosphate + H(+)</text>
        <dbReference type="Rhea" id="RHEA:13065"/>
        <dbReference type="ChEBI" id="CHEBI:15377"/>
        <dbReference type="ChEBI" id="CHEBI:15378"/>
        <dbReference type="ChEBI" id="CHEBI:30616"/>
        <dbReference type="ChEBI" id="CHEBI:43474"/>
        <dbReference type="ChEBI" id="CHEBI:456216"/>
    </reaction>
</comment>
<evidence type="ECO:0000313" key="8">
    <source>
        <dbReference type="EMBL" id="EJW02883.1"/>
    </source>
</evidence>
<dbReference type="FunCoup" id="J8ZT82">
    <property type="interactions" value="186"/>
</dbReference>
<dbReference type="EC" id="2.7.4.3" evidence="7"/>
<dbReference type="Pfam" id="PF13238">
    <property type="entry name" value="AAA_18"/>
    <property type="match status" value="1"/>
</dbReference>
<keyword evidence="5 7" id="KW-0418">Kinase</keyword>
<feature type="binding site" evidence="7">
    <location>
        <position position="15"/>
    </location>
    <ligand>
        <name>ATP</name>
        <dbReference type="ChEBI" id="CHEBI:30616"/>
    </ligand>
</feature>
<dbReference type="InterPro" id="IPR020618">
    <property type="entry name" value="Adenyl_kinase_AK6"/>
</dbReference>
<comment type="similarity">
    <text evidence="7">Belongs to the adenylate kinase family. AK6 subfamily.</text>
</comment>
<evidence type="ECO:0000256" key="1">
    <source>
        <dbReference type="ARBA" id="ARBA00022517"/>
    </source>
</evidence>
<dbReference type="HAMAP" id="MF_00039">
    <property type="entry name" value="Adenylate_kinase_AK6"/>
    <property type="match status" value="1"/>
</dbReference>
<evidence type="ECO:0000256" key="5">
    <source>
        <dbReference type="ARBA" id="ARBA00022777"/>
    </source>
</evidence>
<feature type="binding site" evidence="7">
    <location>
        <position position="107"/>
    </location>
    <ligand>
        <name>ATP</name>
        <dbReference type="ChEBI" id="CHEBI:30616"/>
    </ligand>
</feature>
<dbReference type="InParanoid" id="J8ZT82"/>
<dbReference type="GO" id="GO:0005634">
    <property type="term" value="C:nucleus"/>
    <property type="evidence" value="ECO:0007669"/>
    <property type="project" value="UniProtKB-SubCell"/>
</dbReference>
<dbReference type="GO" id="GO:0042274">
    <property type="term" value="P:ribosomal small subunit biogenesis"/>
    <property type="evidence" value="ECO:0007669"/>
    <property type="project" value="UniProtKB-UniRule"/>
</dbReference>
<evidence type="ECO:0000313" key="9">
    <source>
        <dbReference type="Proteomes" id="UP000003163"/>
    </source>
</evidence>
<dbReference type="GO" id="GO:0004017">
    <property type="term" value="F:AMP kinase activity"/>
    <property type="evidence" value="ECO:0007669"/>
    <property type="project" value="UniProtKB-UniRule"/>
</dbReference>
<dbReference type="GO" id="GO:0005524">
    <property type="term" value="F:ATP binding"/>
    <property type="evidence" value="ECO:0007669"/>
    <property type="project" value="UniProtKB-KW"/>
</dbReference>
<keyword evidence="9" id="KW-1185">Reference proteome</keyword>
<keyword evidence="2 7" id="KW-0698">rRNA processing</keyword>
<protein>
    <recommendedName>
        <fullName evidence="7">Adenylate kinase isoenzyme 6 homolog</fullName>
        <shortName evidence="7">AK6</shortName>
        <ecNumber evidence="7">2.7.4.3</ecNumber>
    </recommendedName>
    <alternativeName>
        <fullName evidence="7">Dual activity adenylate kinase/ATPase</fullName>
        <shortName evidence="7">AK/ATPase</shortName>
    </alternativeName>
</protein>
<keyword evidence="3 7" id="KW-0808">Transferase</keyword>
<feature type="binding site" evidence="7">
    <location>
        <position position="12"/>
    </location>
    <ligand>
        <name>ATP</name>
        <dbReference type="ChEBI" id="CHEBI:30616"/>
    </ligand>
</feature>
<name>J8ZT82_EDHAE</name>